<evidence type="ECO:0000313" key="3">
    <source>
        <dbReference type="RefSeq" id="XP_018550585.1"/>
    </source>
</evidence>
<evidence type="ECO:0000256" key="1">
    <source>
        <dbReference type="SAM" id="MobiDB-lite"/>
    </source>
</evidence>
<dbReference type="GeneID" id="108896048"/>
<feature type="compositionally biased region" description="Basic and acidic residues" evidence="1">
    <location>
        <begin position="726"/>
        <end position="743"/>
    </location>
</feature>
<dbReference type="AlphaFoldDB" id="A0AAJ8DXG7"/>
<evidence type="ECO:0000313" key="4">
    <source>
        <dbReference type="RefSeq" id="XP_050934710.1"/>
    </source>
</evidence>
<sequence>MDNISDYYIWQRRIHHGIRYQKVAVPFPESVEIGLEFNAALERKEMLDQSLLTNAVMLELCDFAKTVTKSEKYFLFEMLDFNFDLGVDMDDDMQYYEYATRVHNKIKQLKEQIKVKPRRWKEAFPLPDLSVITALTGSEAPERYYPKRNKIADSSVLTNGSKKSQTSEQETSESSGATSSVFTVNIKNGVRLKRAGDVYPFCRNLGVTLAVRPDETPKQKLDPNLLTSGVMLELLDFSRVLCGTHTQIVSELVKHNFGQELNRLVFRMQYNKLIERKYACLTAEDRDSFRKEPFKVQIINKQEQKHRKRKSMDSDYQELERLTIASKRRETLRHRDGEGQEVCPSSDLSYTCPIDFETEMQAGADVAPERIKLESCLSGTAVETKLAVDVKQEDEEVFVSPVLPQTNGVSSCLNNGHRKENAVSDLFSENKNENINVNALEQRLWLRRAARSKQILNSSRVNDMFAHCRLIGLDFNVGSGNKQNLDLELLTNWVLLEIVKFAGAMSKSVGRFLFDIMDNNFNLDLKDDMRQRNFIYYFMTKERILQNHPDREKTEVLNSPFQFPEVYHMVDVSSNFKTEQELETKQETNRDSSIPATSKQIDVGPHLYPFCKKIGLNLWSTEEQPASQKLDLTVLTTGAVVEIFSFVRELCGDTRKTVNDILEHNFDVDLHSGASKAAKVIRRWYATQKSLMKNQTMSPRIHKWLNTVVLLNGHSQLSPQRPTRNGPRDLDSKDVKPGTERSRNVRQMKKVNNYHICKEIGLDLDVSSKSKAKTKLDLRVLTRGVLLEMHDYVERNCSRYVPALYEILEYNFDLSSQNHRKVEFAWCIASQVIAMVGKNGRKAEYLNRVFELPMEVSESSQIICKEEPDDSFSESDINDSDDIVFVRKLKPVDIVVEVE</sequence>
<accession>A0AAJ8DXG7</accession>
<organism evidence="2 4">
    <name type="scientific">Lates calcarifer</name>
    <name type="common">Barramundi</name>
    <name type="synonym">Holocentrus calcarifer</name>
    <dbReference type="NCBI Taxonomy" id="8187"/>
    <lineage>
        <taxon>Eukaryota</taxon>
        <taxon>Metazoa</taxon>
        <taxon>Chordata</taxon>
        <taxon>Craniata</taxon>
        <taxon>Vertebrata</taxon>
        <taxon>Euteleostomi</taxon>
        <taxon>Actinopterygii</taxon>
        <taxon>Neopterygii</taxon>
        <taxon>Teleostei</taxon>
        <taxon>Neoteleostei</taxon>
        <taxon>Acanthomorphata</taxon>
        <taxon>Carangaria</taxon>
        <taxon>Carangaria incertae sedis</taxon>
        <taxon>Centropomidae</taxon>
        <taxon>Lates</taxon>
    </lineage>
</organism>
<feature type="region of interest" description="Disordered" evidence="1">
    <location>
        <begin position="715"/>
        <end position="744"/>
    </location>
</feature>
<dbReference type="Proteomes" id="UP000694890">
    <property type="component" value="Linkage group LG20"/>
</dbReference>
<gene>
    <name evidence="3 4" type="primary">LOC108896048</name>
</gene>
<proteinExistence type="predicted"/>
<dbReference type="KEGG" id="lcf:108896048"/>
<reference evidence="3 4" key="1">
    <citation type="submission" date="2025-04" db="UniProtKB">
        <authorList>
            <consortium name="RefSeq"/>
        </authorList>
    </citation>
    <scope>IDENTIFICATION</scope>
    <source>
        <tissue evidence="3 4">Brain</tissue>
    </source>
</reference>
<feature type="compositionally biased region" description="Low complexity" evidence="1">
    <location>
        <begin position="161"/>
        <end position="178"/>
    </location>
</feature>
<dbReference type="RefSeq" id="XP_018550585.1">
    <property type="nucleotide sequence ID" value="XM_018695069.2"/>
</dbReference>
<evidence type="ECO:0000313" key="2">
    <source>
        <dbReference type="Proteomes" id="UP000694890"/>
    </source>
</evidence>
<protein>
    <submittedName>
        <fullName evidence="3 4">Uncharacterized protein LOC108896048</fullName>
    </submittedName>
</protein>
<dbReference type="RefSeq" id="XP_050934710.1">
    <property type="nucleotide sequence ID" value="XM_051078753.1"/>
</dbReference>
<name>A0AAJ8DXG7_LATCA</name>
<feature type="region of interest" description="Disordered" evidence="1">
    <location>
        <begin position="155"/>
        <end position="178"/>
    </location>
</feature>